<dbReference type="AlphaFoldDB" id="A0A1A8Z457"/>
<dbReference type="EMBL" id="FLRE01000138">
    <property type="protein sequence ID" value="SBT38625.1"/>
    <property type="molecule type" value="Genomic_DNA"/>
</dbReference>
<evidence type="ECO:0000313" key="4">
    <source>
        <dbReference type="Proteomes" id="UP000078550"/>
    </source>
</evidence>
<dbReference type="Proteomes" id="UP000078550">
    <property type="component" value="Unassembled WGS sequence"/>
</dbReference>
<accession>A0A1A8Z457</accession>
<reference evidence="3" key="1">
    <citation type="submission" date="2016-05" db="EMBL/GenBank/DDBJ databases">
        <authorList>
            <person name="Lavstsen T."/>
            <person name="Jespersen J.S."/>
        </authorList>
    </citation>
    <scope>NUCLEOTIDE SEQUENCE [LARGE SCALE GENOMIC DNA]</scope>
</reference>
<proteinExistence type="predicted"/>
<sequence>MKKGQKKISARKKEEKETLIREVNKLNDDINEEHKKVEDIDSRIRNIDANIFLGYHDIKVYLKKKKKKGGNEQMKK</sequence>
<keyword evidence="1" id="KW-0175">Coiled coil</keyword>
<evidence type="ECO:0000313" key="3">
    <source>
        <dbReference type="EMBL" id="SBT38625.1"/>
    </source>
</evidence>
<protein>
    <submittedName>
        <fullName evidence="3">Uncharacterized protein</fullName>
    </submittedName>
</protein>
<reference evidence="4 5" key="2">
    <citation type="submission" date="2016-05" db="EMBL/GenBank/DDBJ databases">
        <authorList>
            <person name="Naeem Raeece"/>
        </authorList>
    </citation>
    <scope>NUCLEOTIDE SEQUENCE [LARGE SCALE GENOMIC DNA]</scope>
</reference>
<gene>
    <name evidence="2" type="ORF">POVWA1_036860</name>
    <name evidence="3" type="ORF">POVWA2_036170</name>
</gene>
<keyword evidence="5" id="KW-1185">Reference proteome</keyword>
<evidence type="ECO:0000313" key="5">
    <source>
        <dbReference type="Proteomes" id="UP000078555"/>
    </source>
</evidence>
<evidence type="ECO:0000256" key="1">
    <source>
        <dbReference type="SAM" id="Coils"/>
    </source>
</evidence>
<organism evidence="3 4">
    <name type="scientific">Plasmodium ovale wallikeri</name>
    <dbReference type="NCBI Taxonomy" id="864142"/>
    <lineage>
        <taxon>Eukaryota</taxon>
        <taxon>Sar</taxon>
        <taxon>Alveolata</taxon>
        <taxon>Apicomplexa</taxon>
        <taxon>Aconoidasida</taxon>
        <taxon>Haemosporida</taxon>
        <taxon>Plasmodiidae</taxon>
        <taxon>Plasmodium</taxon>
        <taxon>Plasmodium (Plasmodium)</taxon>
    </lineage>
</organism>
<evidence type="ECO:0000313" key="2">
    <source>
        <dbReference type="EMBL" id="SBT37936.1"/>
    </source>
</evidence>
<feature type="coiled-coil region" evidence="1">
    <location>
        <begin position="9"/>
        <end position="43"/>
    </location>
</feature>
<name>A0A1A8Z457_PLAOA</name>
<dbReference type="Proteomes" id="UP000078555">
    <property type="component" value="Unassembled WGS sequence"/>
</dbReference>
<dbReference type="EMBL" id="FLRD01000107">
    <property type="protein sequence ID" value="SBT37936.1"/>
    <property type="molecule type" value="Genomic_DNA"/>
</dbReference>